<organism evidence="2 3">
    <name type="scientific">Avibacterium paragallinarum</name>
    <name type="common">Haemophilus gallinarum</name>
    <dbReference type="NCBI Taxonomy" id="728"/>
    <lineage>
        <taxon>Bacteria</taxon>
        <taxon>Pseudomonadati</taxon>
        <taxon>Pseudomonadota</taxon>
        <taxon>Gammaproteobacteria</taxon>
        <taxon>Pasteurellales</taxon>
        <taxon>Pasteurellaceae</taxon>
        <taxon>Avibacterium</taxon>
    </lineage>
</organism>
<feature type="non-terminal residue" evidence="2">
    <location>
        <position position="1"/>
    </location>
</feature>
<accession>A0ABU7QLC3</accession>
<evidence type="ECO:0000313" key="2">
    <source>
        <dbReference type="EMBL" id="MEE6042598.1"/>
    </source>
</evidence>
<gene>
    <name evidence="2" type="primary">araD</name>
    <name evidence="1" type="ORF">M5S13_10510</name>
    <name evidence="2" type="ORF">M5S13_12070</name>
</gene>
<reference evidence="2" key="2">
    <citation type="submission" date="2022-05" db="EMBL/GenBank/DDBJ databases">
        <authorList>
            <person name="Chen Y."/>
            <person name="Zhu J."/>
            <person name="Zhu K."/>
        </authorList>
    </citation>
    <scope>NUCLEOTIDE SEQUENCE</scope>
    <source>
        <strain evidence="2">AV25</strain>
    </source>
</reference>
<dbReference type="Proteomes" id="UP001347884">
    <property type="component" value="Unassembled WGS sequence"/>
</dbReference>
<evidence type="ECO:0000313" key="1">
    <source>
        <dbReference type="EMBL" id="MEE6042305.1"/>
    </source>
</evidence>
<dbReference type="InterPro" id="IPR036409">
    <property type="entry name" value="Aldolase_II/adducin_N_sf"/>
</dbReference>
<dbReference type="Gene3D" id="3.40.225.10">
    <property type="entry name" value="Class II aldolase/adducin N-terminal domain"/>
    <property type="match status" value="1"/>
</dbReference>
<dbReference type="GO" id="GO:0008742">
    <property type="term" value="F:L-ribulose-phosphate 4-epimerase activity"/>
    <property type="evidence" value="ECO:0007669"/>
    <property type="project" value="UniProtKB-EC"/>
</dbReference>
<dbReference type="EMBL" id="JAMDKF010000027">
    <property type="protein sequence ID" value="MEE6042305.1"/>
    <property type="molecule type" value="Genomic_DNA"/>
</dbReference>
<keyword evidence="2" id="KW-0413">Isomerase</keyword>
<evidence type="ECO:0000313" key="3">
    <source>
        <dbReference type="Proteomes" id="UP001347884"/>
    </source>
</evidence>
<dbReference type="EMBL" id="JAMDKF010000042">
    <property type="protein sequence ID" value="MEE6042598.1"/>
    <property type="molecule type" value="Genomic_DNA"/>
</dbReference>
<protein>
    <submittedName>
        <fullName evidence="2">L-ribulose-5-phosphate 4-epimerase</fullName>
        <ecNumber evidence="2">5.1.3.4</ecNumber>
    </submittedName>
</protein>
<name>A0ABU7QLC3_AVIPA</name>
<proteinExistence type="predicted"/>
<dbReference type="EC" id="5.1.3.4" evidence="2"/>
<comment type="caution">
    <text evidence="2">The sequence shown here is derived from an EMBL/GenBank/DDBJ whole genome shotgun (WGS) entry which is preliminary data.</text>
</comment>
<sequence>VHNAVVLEEIAYMNLFSHQLNPQLGAMQQALLDKHYLRKHGKNAYYGQ</sequence>
<keyword evidence="3" id="KW-1185">Reference proteome</keyword>
<reference evidence="2 3" key="1">
    <citation type="journal article" date="2022" name="Front. Microbiol.">
        <title>Commensal bacteria contribute to the growth of multidrug-resistant Avibacterium paragallinarum in chickens.</title>
        <authorList>
            <person name="Zhu J."/>
            <person name="Chen Y."/>
            <person name="Wu Y."/>
            <person name="Wang Y."/>
            <person name="Zhu K."/>
        </authorList>
    </citation>
    <scope>NUCLEOTIDE SEQUENCE [LARGE SCALE GENOMIC DNA]</scope>
    <source>
        <strain evidence="2 3">AV25</strain>
    </source>
</reference>